<dbReference type="PANTHER" id="PTHR21198:SF7">
    <property type="entry name" value="ASPARTATE-GLUTAMATE RACEMASE FAMILY"/>
    <property type="match status" value="1"/>
</dbReference>
<dbReference type="OrthoDB" id="9803739at2"/>
<dbReference type="InterPro" id="IPR004380">
    <property type="entry name" value="Asp_race"/>
</dbReference>
<proteinExistence type="inferred from homology"/>
<comment type="similarity">
    <text evidence="1">Belongs to the aspartate/glutamate racemases family.</text>
</comment>
<dbReference type="EMBL" id="QJJS01000004">
    <property type="protein sequence ID" value="PXW97483.1"/>
    <property type="molecule type" value="Genomic_DNA"/>
</dbReference>
<dbReference type="InterPro" id="IPR015942">
    <property type="entry name" value="Asp/Glu/hydantoin_racemase"/>
</dbReference>
<keyword evidence="4" id="KW-1185">Reference proteome</keyword>
<dbReference type="SUPFAM" id="SSF53681">
    <property type="entry name" value="Aspartate/glutamate racemase"/>
    <property type="match status" value="2"/>
</dbReference>
<dbReference type="InterPro" id="IPR001920">
    <property type="entry name" value="Asp/Glu_race"/>
</dbReference>
<dbReference type="NCBIfam" id="TIGR00035">
    <property type="entry name" value="asp_race"/>
    <property type="match status" value="1"/>
</dbReference>
<dbReference type="Pfam" id="PF01177">
    <property type="entry name" value="Asp_Glu_race"/>
    <property type="match status" value="1"/>
</dbReference>
<name>A0A318H2L4_9BURK</name>
<sequence>MPCIGVLGGMGPAATVDFMAKLVALTPARRDQDHLPMVVANLPQVPDRSAAILGRGPDPLPSLQRGIDLLNHSDVGVVVIPCNSSHHWYAQLSASSQAPILHIAQACVRKVPDGGRTCVLATRGALASGFYQRELAARGIDWEIPDGEREQPLVDETIRLVKAGQPEQAGRRLQQMLAHAHGRGVEVVIMACTELPLAASHADTHGLLLIDSTLELARSTVDYALHAGWNHC</sequence>
<reference evidence="3 4" key="1">
    <citation type="submission" date="2018-05" db="EMBL/GenBank/DDBJ databases">
        <title>Genomic Encyclopedia of Type Strains, Phase IV (KMG-IV): sequencing the most valuable type-strain genomes for metagenomic binning, comparative biology and taxonomic classification.</title>
        <authorList>
            <person name="Goeker M."/>
        </authorList>
    </citation>
    <scope>NUCLEOTIDE SEQUENCE [LARGE SCALE GENOMIC DNA]</scope>
    <source>
        <strain evidence="3 4">DSM 566</strain>
    </source>
</reference>
<comment type="caution">
    <text evidence="3">The sequence shown here is derived from an EMBL/GenBank/DDBJ whole genome shotgun (WGS) entry which is preliminary data.</text>
</comment>
<dbReference type="PANTHER" id="PTHR21198">
    <property type="entry name" value="GLUTAMATE RACEMASE"/>
    <property type="match status" value="1"/>
</dbReference>
<protein>
    <submittedName>
        <fullName evidence="3">Aspartate racemase</fullName>
    </submittedName>
</protein>
<evidence type="ECO:0000256" key="1">
    <source>
        <dbReference type="ARBA" id="ARBA00007847"/>
    </source>
</evidence>
<dbReference type="RefSeq" id="WP_110399881.1">
    <property type="nucleotide sequence ID" value="NZ_QJJS01000004.1"/>
</dbReference>
<gene>
    <name evidence="3" type="ORF">C7444_10485</name>
</gene>
<evidence type="ECO:0000256" key="2">
    <source>
        <dbReference type="ARBA" id="ARBA00023235"/>
    </source>
</evidence>
<evidence type="ECO:0000313" key="3">
    <source>
        <dbReference type="EMBL" id="PXW97483.1"/>
    </source>
</evidence>
<keyword evidence="2" id="KW-0413">Isomerase</keyword>
<accession>A0A318H2L4</accession>
<dbReference type="Gene3D" id="3.40.50.1860">
    <property type="match status" value="2"/>
</dbReference>
<organism evidence="3 4">
    <name type="scientific">Sphaerotilus hippei</name>
    <dbReference type="NCBI Taxonomy" id="744406"/>
    <lineage>
        <taxon>Bacteria</taxon>
        <taxon>Pseudomonadati</taxon>
        <taxon>Pseudomonadota</taxon>
        <taxon>Betaproteobacteria</taxon>
        <taxon>Burkholderiales</taxon>
        <taxon>Sphaerotilaceae</taxon>
        <taxon>Sphaerotilus</taxon>
    </lineage>
</organism>
<dbReference type="AlphaFoldDB" id="A0A318H2L4"/>
<evidence type="ECO:0000313" key="4">
    <source>
        <dbReference type="Proteomes" id="UP000247811"/>
    </source>
</evidence>
<dbReference type="GO" id="GO:0047661">
    <property type="term" value="F:amino-acid racemase activity"/>
    <property type="evidence" value="ECO:0007669"/>
    <property type="project" value="InterPro"/>
</dbReference>
<dbReference type="Proteomes" id="UP000247811">
    <property type="component" value="Unassembled WGS sequence"/>
</dbReference>